<dbReference type="PANTHER" id="PTHR30532:SF1">
    <property type="entry name" value="IRON(3+)-HYDROXAMATE-BINDING PROTEIN FHUD"/>
    <property type="match status" value="1"/>
</dbReference>
<proteinExistence type="inferred from homology"/>
<evidence type="ECO:0000256" key="5">
    <source>
        <dbReference type="ARBA" id="ARBA00022729"/>
    </source>
</evidence>
<comment type="subcellular location">
    <subcellularLocation>
        <location evidence="1">Cell envelope</location>
    </subcellularLocation>
</comment>
<comment type="similarity">
    <text evidence="2">Belongs to the bacterial solute-binding protein 8 family.</text>
</comment>
<feature type="signal peptide" evidence="6">
    <location>
        <begin position="1"/>
        <end position="25"/>
    </location>
</feature>
<comment type="caution">
    <text evidence="8">The sequence shown here is derived from an EMBL/GenBank/DDBJ whole genome shotgun (WGS) entry which is preliminary data.</text>
</comment>
<accession>A0ABU3VXU2</accession>
<keyword evidence="4" id="KW-0410">Iron transport</keyword>
<dbReference type="EMBL" id="JAWIIJ010000004">
    <property type="protein sequence ID" value="MDV2078561.1"/>
    <property type="molecule type" value="Genomic_DNA"/>
</dbReference>
<protein>
    <submittedName>
        <fullName evidence="8">Iron-siderophore ABC transporter substrate-binding protein</fullName>
    </submittedName>
</protein>
<evidence type="ECO:0000259" key="7">
    <source>
        <dbReference type="PROSITE" id="PS50983"/>
    </source>
</evidence>
<dbReference type="InterPro" id="IPR002491">
    <property type="entry name" value="ABC_transptr_periplasmic_BD"/>
</dbReference>
<gene>
    <name evidence="8" type="ORF">RYS15_07685</name>
</gene>
<dbReference type="PANTHER" id="PTHR30532">
    <property type="entry name" value="IRON III DICITRATE-BINDING PERIPLASMIC PROTEIN"/>
    <property type="match status" value="1"/>
</dbReference>
<evidence type="ECO:0000313" key="8">
    <source>
        <dbReference type="EMBL" id="MDV2078561.1"/>
    </source>
</evidence>
<dbReference type="Pfam" id="PF01497">
    <property type="entry name" value="Peripla_BP_2"/>
    <property type="match status" value="1"/>
</dbReference>
<evidence type="ECO:0000256" key="6">
    <source>
        <dbReference type="SAM" id="SignalP"/>
    </source>
</evidence>
<dbReference type="Gene3D" id="3.40.50.1980">
    <property type="entry name" value="Nitrogenase molybdenum iron protein domain"/>
    <property type="match status" value="2"/>
</dbReference>
<sequence>MVPSLLRPALLALLALMFSVSGAHADSREVVDAFGDTVTIPAQPQRILTLSEIDLDIALTLGVQPVGAINGRGQSTPPRYLLDRADDLNIVGDLGNPNLEKVLELQPDLILTSQDRPEMLELLRSIAPTVVTSQWGTPWKQTLAKVGEVLQREDEAAEFLAQYDDRIQQVRTRLADHQGDTISVVRWNPKGPAYMFRDSFASKIARELGLVRPDHQQDEGYTHSLTLSLESLNLLDADWLVIGTLSNTGDAVDAMTEALATPAFAQLEAVQSGHYTAVDGSLWTSTGGPLAALQVIRDIESLITGQSD</sequence>
<evidence type="ECO:0000256" key="2">
    <source>
        <dbReference type="ARBA" id="ARBA00008814"/>
    </source>
</evidence>
<evidence type="ECO:0000313" key="9">
    <source>
        <dbReference type="Proteomes" id="UP001269819"/>
    </source>
</evidence>
<keyword evidence="3" id="KW-0813">Transport</keyword>
<keyword evidence="5 6" id="KW-0732">Signal</keyword>
<keyword evidence="9" id="KW-1185">Reference proteome</keyword>
<dbReference type="CDD" id="cd01146">
    <property type="entry name" value="FhuD"/>
    <property type="match status" value="1"/>
</dbReference>
<dbReference type="InterPro" id="IPR051313">
    <property type="entry name" value="Bact_iron-sidero_bind"/>
</dbReference>
<organism evidence="8 9">
    <name type="scientific">Marinobacter xestospongiae</name>
    <dbReference type="NCBI Taxonomy" id="994319"/>
    <lineage>
        <taxon>Bacteria</taxon>
        <taxon>Pseudomonadati</taxon>
        <taxon>Pseudomonadota</taxon>
        <taxon>Gammaproteobacteria</taxon>
        <taxon>Pseudomonadales</taxon>
        <taxon>Marinobacteraceae</taxon>
        <taxon>Marinobacter</taxon>
    </lineage>
</organism>
<evidence type="ECO:0000256" key="4">
    <source>
        <dbReference type="ARBA" id="ARBA00022496"/>
    </source>
</evidence>
<dbReference type="PROSITE" id="PS50983">
    <property type="entry name" value="FE_B12_PBP"/>
    <property type="match status" value="1"/>
</dbReference>
<keyword evidence="4" id="KW-0408">Iron</keyword>
<evidence type="ECO:0000256" key="1">
    <source>
        <dbReference type="ARBA" id="ARBA00004196"/>
    </source>
</evidence>
<evidence type="ECO:0000256" key="3">
    <source>
        <dbReference type="ARBA" id="ARBA00022448"/>
    </source>
</evidence>
<feature type="domain" description="Fe/B12 periplasmic-binding" evidence="7">
    <location>
        <begin position="46"/>
        <end position="307"/>
    </location>
</feature>
<dbReference type="RefSeq" id="WP_282450552.1">
    <property type="nucleotide sequence ID" value="NZ_JAWIIJ010000004.1"/>
</dbReference>
<dbReference type="SUPFAM" id="SSF53807">
    <property type="entry name" value="Helical backbone' metal receptor"/>
    <property type="match status" value="1"/>
</dbReference>
<keyword evidence="4" id="KW-0406">Ion transport</keyword>
<dbReference type="Proteomes" id="UP001269819">
    <property type="component" value="Unassembled WGS sequence"/>
</dbReference>
<reference evidence="8 9" key="1">
    <citation type="submission" date="2023-10" db="EMBL/GenBank/DDBJ databases">
        <title>Characteristics and mechanism of a salt-tolerant marine origin heterotrophic nitrifying- aerobic denitrifying bacteria Marinobacter xestospongiae HN1.</title>
        <authorList>
            <person name="Qi R."/>
        </authorList>
    </citation>
    <scope>NUCLEOTIDE SEQUENCE [LARGE SCALE GENOMIC DNA]</scope>
    <source>
        <strain evidence="8 9">HN1</strain>
    </source>
</reference>
<name>A0ABU3VXU2_9GAMM</name>
<feature type="chain" id="PRO_5045607768" evidence="6">
    <location>
        <begin position="26"/>
        <end position="308"/>
    </location>
</feature>